<reference evidence="1 2" key="1">
    <citation type="journal article" date="2015" name="Sci. Rep.">
        <title>The power of single molecule real-time sequencing technology in the de novo assembly of a eukaryotic genome.</title>
        <authorList>
            <person name="Sakai H."/>
            <person name="Naito K."/>
            <person name="Ogiso-Tanaka E."/>
            <person name="Takahashi Y."/>
            <person name="Iseki K."/>
            <person name="Muto C."/>
            <person name="Satou K."/>
            <person name="Teruya K."/>
            <person name="Shiroma A."/>
            <person name="Shimoji M."/>
            <person name="Hirano T."/>
            <person name="Itoh T."/>
            <person name="Kaga A."/>
            <person name="Tomooka N."/>
        </authorList>
    </citation>
    <scope>NUCLEOTIDE SEQUENCE [LARGE SCALE GENOMIC DNA]</scope>
    <source>
        <strain evidence="2">cv. Shumari</strain>
    </source>
</reference>
<dbReference type="EMBL" id="AP015034">
    <property type="protein sequence ID" value="BAT74951.1"/>
    <property type="molecule type" value="Genomic_DNA"/>
</dbReference>
<protein>
    <submittedName>
        <fullName evidence="1">Uncharacterized protein</fullName>
    </submittedName>
</protein>
<accession>A0A0S3R331</accession>
<evidence type="ECO:0000313" key="2">
    <source>
        <dbReference type="Proteomes" id="UP000291084"/>
    </source>
</evidence>
<organism evidence="1 2">
    <name type="scientific">Vigna angularis var. angularis</name>
    <dbReference type="NCBI Taxonomy" id="157739"/>
    <lineage>
        <taxon>Eukaryota</taxon>
        <taxon>Viridiplantae</taxon>
        <taxon>Streptophyta</taxon>
        <taxon>Embryophyta</taxon>
        <taxon>Tracheophyta</taxon>
        <taxon>Spermatophyta</taxon>
        <taxon>Magnoliopsida</taxon>
        <taxon>eudicotyledons</taxon>
        <taxon>Gunneridae</taxon>
        <taxon>Pentapetalae</taxon>
        <taxon>rosids</taxon>
        <taxon>fabids</taxon>
        <taxon>Fabales</taxon>
        <taxon>Fabaceae</taxon>
        <taxon>Papilionoideae</taxon>
        <taxon>50 kb inversion clade</taxon>
        <taxon>NPAAA clade</taxon>
        <taxon>indigoferoid/millettioid clade</taxon>
        <taxon>Phaseoleae</taxon>
        <taxon>Vigna</taxon>
    </lineage>
</organism>
<proteinExistence type="predicted"/>
<gene>
    <name evidence="1" type="primary">Vigan.01G273600</name>
    <name evidence="1" type="ORF">VIGAN_01273600</name>
</gene>
<sequence>MMRKRKGPVRMQTWWTNTIKQNGQKHWCRNIKKRWLTNPRKITEQVEKHCHSKTIILIQGILQWLGIQLL</sequence>
<keyword evidence="2" id="KW-1185">Reference proteome</keyword>
<evidence type="ECO:0000313" key="1">
    <source>
        <dbReference type="EMBL" id="BAT74951.1"/>
    </source>
</evidence>
<dbReference type="Proteomes" id="UP000291084">
    <property type="component" value="Chromosome 1"/>
</dbReference>
<name>A0A0S3R331_PHAAN</name>
<dbReference type="AlphaFoldDB" id="A0A0S3R331"/>